<proteinExistence type="predicted"/>
<gene>
    <name evidence="4" type="ORF">PUV54_15210</name>
</gene>
<evidence type="ECO:0000256" key="1">
    <source>
        <dbReference type="SAM" id="MobiDB-lite"/>
    </source>
</evidence>
<feature type="domain" description="FecR protein" evidence="3">
    <location>
        <begin position="75"/>
        <end position="175"/>
    </location>
</feature>
<evidence type="ECO:0000259" key="3">
    <source>
        <dbReference type="Pfam" id="PF04773"/>
    </source>
</evidence>
<dbReference type="AlphaFoldDB" id="A0AAE9ZE25"/>
<sequence length="807" mass="84997">MSRNRYMSALKIAASAAVLSLAPSLAQAAECFDRNTDDPKAGNATAVVGPLVNVDRQNADGLFRPASGADMFSGDTVSTGDDSHMQLKLCDWSTYTFSPNSESQISEFFDARGAGRRRVVNFFRGGFRFSSGRDTEPGATEVEIQETGVTMGVRGTNVILAEIDGVVYALLEGPVRDNTGLAPKGLVQFWTDDNRDAIEAVLKRPGFAVRIGPDGVSEPFRADPELLRRIYQAFVPVVPEGDGTALEYAGNALGDSGQGAQEAETNKQNSEDRNDGSDEQTEQKPEQPFDDEEDDPQDPQDPMDPMDPPPMTIDVGEILPLDVLDDFAGRQAAGDGHILALAPAQLFTDDGSGQTLQDEGVALIQIHVDWSNRTVAPEALASFIKLDFSVSDPNDLTVDDFDFNVPDEIENAYLAAVLQSYGVPFANGDNDLAVFLTEMFTFTIRQGVGDTVTADVDIDVSAEDGQGVTYIALGAASDLEFLPGEGQLAFFDSDLGFAATTNELAGVMSSGTSTLSGSGDRVISTLGSPQFLSGVSFAQIEVNFDNRTVGGGNSFIAVTAESDPTIGGQVSTTYISLDQTASIDSGLFGLAFYPLGPLSSNPDLLKGQAIFENIEGLGASIASILADEGGNHLYSDLFLFNQNRAGSNVISTIAGLEAQAGALGTGTFFYDGTSDGPADSFANLQTPTEFGFGDAEASIDINFANRTLGGGSSYVSVDVTLFSSMQNVNFTEMLNAVSFDDAASGVGVFGFDGSDFSGNNITSMLLLLRDGAQVGAGETADLYFNFTAAGGQGRGEIEGMPLTVPNP</sequence>
<accession>A0AAE9ZE25</accession>
<dbReference type="EMBL" id="CP118166">
    <property type="protein sequence ID" value="WDI31297.1"/>
    <property type="molecule type" value="Genomic_DNA"/>
</dbReference>
<dbReference type="KEGG" id="hfl:PUV54_15210"/>
<feature type="compositionally biased region" description="Basic and acidic residues" evidence="1">
    <location>
        <begin position="269"/>
        <end position="287"/>
    </location>
</feature>
<dbReference type="InterPro" id="IPR006860">
    <property type="entry name" value="FecR"/>
</dbReference>
<feature type="signal peptide" evidence="2">
    <location>
        <begin position="1"/>
        <end position="28"/>
    </location>
</feature>
<feature type="chain" id="PRO_5041987243" evidence="2">
    <location>
        <begin position="29"/>
        <end position="807"/>
    </location>
</feature>
<keyword evidence="2" id="KW-0732">Signal</keyword>
<dbReference type="RefSeq" id="WP_274493157.1">
    <property type="nucleotide sequence ID" value="NZ_CP118166.1"/>
</dbReference>
<organism evidence="4 5">
    <name type="scientific">Hyphococcus flavus</name>
    <dbReference type="NCBI Taxonomy" id="1866326"/>
    <lineage>
        <taxon>Bacteria</taxon>
        <taxon>Pseudomonadati</taxon>
        <taxon>Pseudomonadota</taxon>
        <taxon>Alphaproteobacteria</taxon>
        <taxon>Parvularculales</taxon>
        <taxon>Parvularculaceae</taxon>
        <taxon>Hyphococcus</taxon>
    </lineage>
</organism>
<dbReference type="Pfam" id="PF04773">
    <property type="entry name" value="FecR"/>
    <property type="match status" value="1"/>
</dbReference>
<reference evidence="4" key="1">
    <citation type="submission" date="2023-02" db="EMBL/GenBank/DDBJ databases">
        <title>Genome sequence of Hyphococcus flavus.</title>
        <authorList>
            <person name="Rong J.-C."/>
            <person name="Zhao Q."/>
            <person name="Yi M."/>
            <person name="Wu J.-Y."/>
        </authorList>
    </citation>
    <scope>NUCLEOTIDE SEQUENCE</scope>
    <source>
        <strain evidence="4">MCCC 1K03223</strain>
    </source>
</reference>
<evidence type="ECO:0000256" key="2">
    <source>
        <dbReference type="SAM" id="SignalP"/>
    </source>
</evidence>
<feature type="region of interest" description="Disordered" evidence="1">
    <location>
        <begin position="246"/>
        <end position="314"/>
    </location>
</feature>
<evidence type="ECO:0000313" key="4">
    <source>
        <dbReference type="EMBL" id="WDI31297.1"/>
    </source>
</evidence>
<dbReference type="Proteomes" id="UP001214043">
    <property type="component" value="Chromosome"/>
</dbReference>
<name>A0AAE9ZE25_9PROT</name>
<feature type="compositionally biased region" description="Acidic residues" evidence="1">
    <location>
        <begin position="288"/>
        <end position="298"/>
    </location>
</feature>
<evidence type="ECO:0000313" key="5">
    <source>
        <dbReference type="Proteomes" id="UP001214043"/>
    </source>
</evidence>
<keyword evidence="5" id="KW-1185">Reference proteome</keyword>
<protein>
    <submittedName>
        <fullName evidence="4">FecR domain-containing protein</fullName>
    </submittedName>
</protein>